<evidence type="ECO:0000313" key="2">
    <source>
        <dbReference type="Proteomes" id="UP001189624"/>
    </source>
</evidence>
<keyword evidence="2" id="KW-1185">Reference proteome</keyword>
<protein>
    <submittedName>
        <fullName evidence="1">Uncharacterized protein</fullName>
    </submittedName>
</protein>
<dbReference type="EMBL" id="OY731401">
    <property type="protein sequence ID" value="CAJ1949605.1"/>
    <property type="molecule type" value="Genomic_DNA"/>
</dbReference>
<accession>A0AA86VBJ3</accession>
<dbReference type="PANTHER" id="PTHR11017:SF560">
    <property type="entry name" value="RESISTANCE PROTEIN (TIR-NBS-LRR CLASS), PUTATIVE-RELATED"/>
    <property type="match status" value="1"/>
</dbReference>
<dbReference type="AlphaFoldDB" id="A0AA86VBJ3"/>
<dbReference type="InterPro" id="IPR044974">
    <property type="entry name" value="Disease_R_plants"/>
</dbReference>
<dbReference type="Proteomes" id="UP001189624">
    <property type="component" value="Chromosome 4"/>
</dbReference>
<evidence type="ECO:0000313" key="1">
    <source>
        <dbReference type="EMBL" id="CAJ1949605.1"/>
    </source>
</evidence>
<name>A0AA86VBJ3_9FABA</name>
<gene>
    <name evidence="1" type="ORF">AYBTSS11_LOCUS13807</name>
</gene>
<dbReference type="PANTHER" id="PTHR11017">
    <property type="entry name" value="LEUCINE-RICH REPEAT-CONTAINING PROTEIN"/>
    <property type="match status" value="1"/>
</dbReference>
<sequence length="263" mass="30413">MLLRDMGREIICKRFPVELGNRSRLWLHDDVKDVLTKNTGTEATEGLSLKLPLTSRDCFEAHAFQNMDRLRLLQLDHVQIAGSYEYFSKQLRWICWPGFPSEYIPNNFHMKNVIAIDLKHSHLRLVWRQFQGLARCESCDICLPGDNHPYWLGHVGEGHSVYFTVPQDCDVKGMALCVIHKHGTVISDIDWQGIISNLGSGDKVEIFVTFVHGLVVKKTAVYLIYGESNDFELEPCREPEENALYKFIKKIVMCECWFPYSIF</sequence>
<dbReference type="GO" id="GO:0006952">
    <property type="term" value="P:defense response"/>
    <property type="evidence" value="ECO:0007669"/>
    <property type="project" value="InterPro"/>
</dbReference>
<proteinExistence type="predicted"/>
<dbReference type="Gramene" id="rna-AYBTSS11_LOCUS13807">
    <property type="protein sequence ID" value="CAJ1949605.1"/>
    <property type="gene ID" value="gene-AYBTSS11_LOCUS13807"/>
</dbReference>
<organism evidence="1 2">
    <name type="scientific">Sphenostylis stenocarpa</name>
    <dbReference type="NCBI Taxonomy" id="92480"/>
    <lineage>
        <taxon>Eukaryota</taxon>
        <taxon>Viridiplantae</taxon>
        <taxon>Streptophyta</taxon>
        <taxon>Embryophyta</taxon>
        <taxon>Tracheophyta</taxon>
        <taxon>Spermatophyta</taxon>
        <taxon>Magnoliopsida</taxon>
        <taxon>eudicotyledons</taxon>
        <taxon>Gunneridae</taxon>
        <taxon>Pentapetalae</taxon>
        <taxon>rosids</taxon>
        <taxon>fabids</taxon>
        <taxon>Fabales</taxon>
        <taxon>Fabaceae</taxon>
        <taxon>Papilionoideae</taxon>
        <taxon>50 kb inversion clade</taxon>
        <taxon>NPAAA clade</taxon>
        <taxon>indigoferoid/millettioid clade</taxon>
        <taxon>Phaseoleae</taxon>
        <taxon>Sphenostylis</taxon>
    </lineage>
</organism>
<reference evidence="1" key="1">
    <citation type="submission" date="2023-10" db="EMBL/GenBank/DDBJ databases">
        <authorList>
            <person name="Domelevo Entfellner J.-B."/>
        </authorList>
    </citation>
    <scope>NUCLEOTIDE SEQUENCE</scope>
</reference>